<dbReference type="Proteomes" id="UP001595751">
    <property type="component" value="Unassembled WGS sequence"/>
</dbReference>
<dbReference type="RefSeq" id="WP_290290586.1">
    <property type="nucleotide sequence ID" value="NZ_CP047211.1"/>
</dbReference>
<proteinExistence type="predicted"/>
<name>A0ABV7ZQV3_9CORY</name>
<dbReference type="InterPro" id="IPR015315">
    <property type="entry name" value="DUF1963"/>
</dbReference>
<dbReference type="PANTHER" id="PTHR36436:SF6">
    <property type="entry name" value="SLL5081 PROTEIN"/>
    <property type="match status" value="1"/>
</dbReference>
<keyword evidence="2" id="KW-1185">Reference proteome</keyword>
<evidence type="ECO:0000313" key="1">
    <source>
        <dbReference type="EMBL" id="MFC3849540.1"/>
    </source>
</evidence>
<sequence length="307" mass="34686">MSRENEPSTMERIRVCREIVEEIQAENQEPACHLRFSGRSFGIADSHLGGIPYLPHGDKYPTGADGQMLWLCAQVNFAQMPRMGDFPDEGILQIFLSEFDHDGGFGLYAEDDGTVQGQWCVLYHPSVDETVTEDECLAKMPRAWDDDTEPWRTPDRPLKMEFLPIELEALSQSDFRFDPLFADALKSRLPDGDPEEYMPDGLADGMSDERELVDEIREKINIGGCKIGGYPRFAQDDPRPCGEGSGRPLTEWDTLLFLLDGDTFTFPLGDVDDMDISLNGATLNLFIRKEDLKNRDFSRVLAQWACS</sequence>
<dbReference type="PANTHER" id="PTHR36436">
    <property type="entry name" value="SLL5081 PROTEIN"/>
    <property type="match status" value="1"/>
</dbReference>
<organism evidence="1 2">
    <name type="scientific">Corynebacterium hansenii</name>
    <dbReference type="NCBI Taxonomy" id="394964"/>
    <lineage>
        <taxon>Bacteria</taxon>
        <taxon>Bacillati</taxon>
        <taxon>Actinomycetota</taxon>
        <taxon>Actinomycetes</taxon>
        <taxon>Mycobacteriales</taxon>
        <taxon>Corynebacteriaceae</taxon>
        <taxon>Corynebacterium</taxon>
    </lineage>
</organism>
<dbReference type="SUPFAM" id="SSF103032">
    <property type="entry name" value="Hypothetical protein YwqG"/>
    <property type="match status" value="1"/>
</dbReference>
<accession>A0ABV7ZQV3</accession>
<gene>
    <name evidence="1" type="ORF">ACFORJ_05110</name>
</gene>
<dbReference type="Gene3D" id="2.30.320.10">
    <property type="entry name" value="YwqG-like"/>
    <property type="match status" value="1"/>
</dbReference>
<dbReference type="EMBL" id="JBHRZN010000001">
    <property type="protein sequence ID" value="MFC3849540.1"/>
    <property type="molecule type" value="Genomic_DNA"/>
</dbReference>
<reference evidence="2" key="1">
    <citation type="journal article" date="2019" name="Int. J. Syst. Evol. Microbiol.">
        <title>The Global Catalogue of Microorganisms (GCM) 10K type strain sequencing project: providing services to taxonomists for standard genome sequencing and annotation.</title>
        <authorList>
            <consortium name="The Broad Institute Genomics Platform"/>
            <consortium name="The Broad Institute Genome Sequencing Center for Infectious Disease"/>
            <person name="Wu L."/>
            <person name="Ma J."/>
        </authorList>
    </citation>
    <scope>NUCLEOTIDE SEQUENCE [LARGE SCALE GENOMIC DNA]</scope>
    <source>
        <strain evidence="2">CCUG 53252</strain>
    </source>
</reference>
<evidence type="ECO:0000313" key="2">
    <source>
        <dbReference type="Proteomes" id="UP001595751"/>
    </source>
</evidence>
<protein>
    <submittedName>
        <fullName evidence="1">YwqG family protein</fullName>
    </submittedName>
</protein>
<comment type="caution">
    <text evidence="1">The sequence shown here is derived from an EMBL/GenBank/DDBJ whole genome shotgun (WGS) entry which is preliminary data.</text>
</comment>
<dbReference type="Pfam" id="PF09234">
    <property type="entry name" value="DUF1963"/>
    <property type="match status" value="1"/>
</dbReference>
<dbReference type="InterPro" id="IPR035948">
    <property type="entry name" value="YwqG-like_sf"/>
</dbReference>